<dbReference type="Proteomes" id="UP001206067">
    <property type="component" value="Unassembled WGS sequence"/>
</dbReference>
<protein>
    <submittedName>
        <fullName evidence="3">Phage holin family protein</fullName>
    </submittedName>
</protein>
<keyword evidence="2" id="KW-1133">Transmembrane helix</keyword>
<feature type="compositionally biased region" description="Basic and acidic residues" evidence="1">
    <location>
        <begin position="13"/>
        <end position="23"/>
    </location>
</feature>
<keyword evidence="4" id="KW-1185">Reference proteome</keyword>
<dbReference type="EMBL" id="JANKHH010000004">
    <property type="protein sequence ID" value="MCR2833936.1"/>
    <property type="molecule type" value="Genomic_DNA"/>
</dbReference>
<keyword evidence="2" id="KW-0472">Membrane</keyword>
<reference evidence="3 4" key="1">
    <citation type="submission" date="2022-08" db="EMBL/GenBank/DDBJ databases">
        <title>Polyphasic taxonomy analysis of Qipengyuania sp.RS5-5.</title>
        <authorList>
            <person name="Xamxidin M."/>
            <person name="Wu M."/>
        </authorList>
    </citation>
    <scope>NUCLEOTIDE SEQUENCE [LARGE SCALE GENOMIC DNA]</scope>
    <source>
        <strain evidence="3 4">RS5-5</strain>
    </source>
</reference>
<feature type="transmembrane region" description="Helical" evidence="2">
    <location>
        <begin position="64"/>
        <end position="90"/>
    </location>
</feature>
<feature type="transmembrane region" description="Helical" evidence="2">
    <location>
        <begin position="96"/>
        <end position="116"/>
    </location>
</feature>
<proteinExistence type="predicted"/>
<evidence type="ECO:0000256" key="1">
    <source>
        <dbReference type="SAM" id="MobiDB-lite"/>
    </source>
</evidence>
<sequence>MLDGNAQTADDAAGERVSEEGDAHRSLAEDFEALFDDGKTYAEAEFAYQKTRARLAGSYAKSGLIYGILALFLIHMVLIGLTVGAILVLAPLTGPLIATAIVTGVLLTAVVALALLAKARFGDIGAVFGGRER</sequence>
<dbReference type="RefSeq" id="WP_257595714.1">
    <property type="nucleotide sequence ID" value="NZ_JANKHH010000004.1"/>
</dbReference>
<evidence type="ECO:0000256" key="2">
    <source>
        <dbReference type="SAM" id="Phobius"/>
    </source>
</evidence>
<name>A0ABT1XQL8_9SPHN</name>
<evidence type="ECO:0000313" key="4">
    <source>
        <dbReference type="Proteomes" id="UP001206067"/>
    </source>
</evidence>
<gene>
    <name evidence="3" type="ORF">NSO95_08250</name>
</gene>
<feature type="region of interest" description="Disordered" evidence="1">
    <location>
        <begin position="1"/>
        <end position="23"/>
    </location>
</feature>
<organism evidence="3 4">
    <name type="scientific">Parerythrobacter lacustris</name>
    <dbReference type="NCBI Taxonomy" id="2969984"/>
    <lineage>
        <taxon>Bacteria</taxon>
        <taxon>Pseudomonadati</taxon>
        <taxon>Pseudomonadota</taxon>
        <taxon>Alphaproteobacteria</taxon>
        <taxon>Sphingomonadales</taxon>
        <taxon>Erythrobacteraceae</taxon>
        <taxon>Parerythrobacter</taxon>
    </lineage>
</organism>
<comment type="caution">
    <text evidence="3">The sequence shown here is derived from an EMBL/GenBank/DDBJ whole genome shotgun (WGS) entry which is preliminary data.</text>
</comment>
<accession>A0ABT1XQL8</accession>
<evidence type="ECO:0000313" key="3">
    <source>
        <dbReference type="EMBL" id="MCR2833936.1"/>
    </source>
</evidence>
<keyword evidence="2" id="KW-0812">Transmembrane</keyword>